<evidence type="ECO:0000313" key="1">
    <source>
        <dbReference type="EMBL" id="CBY38869.1"/>
    </source>
</evidence>
<sequence length="99" mass="10977">MHEVKHRAMVILINVITHDKFAAEEIVKSEIFDIITGYASQKVTATPVVVDLALDILQLLVTEKFVEETDNAIPSRGNVFTGTVDEEIDEDDHDDGLLA</sequence>
<organism evidence="1">
    <name type="scientific">Oikopleura dioica</name>
    <name type="common">Tunicate</name>
    <dbReference type="NCBI Taxonomy" id="34765"/>
    <lineage>
        <taxon>Eukaryota</taxon>
        <taxon>Metazoa</taxon>
        <taxon>Chordata</taxon>
        <taxon>Tunicata</taxon>
        <taxon>Appendicularia</taxon>
        <taxon>Copelata</taxon>
        <taxon>Oikopleuridae</taxon>
        <taxon>Oikopleura</taxon>
    </lineage>
</organism>
<gene>
    <name evidence="1" type="ORF">GSOID_T00019397001</name>
</gene>
<dbReference type="AlphaFoldDB" id="E4YTT0"/>
<reference evidence="1" key="1">
    <citation type="journal article" date="2010" name="Science">
        <title>Plasticity of animal genome architecture unmasked by rapid evolution of a pelagic tunicate.</title>
        <authorList>
            <person name="Denoeud F."/>
            <person name="Henriet S."/>
            <person name="Mungpakdee S."/>
            <person name="Aury J.M."/>
            <person name="Da Silva C."/>
            <person name="Brinkmann H."/>
            <person name="Mikhaleva J."/>
            <person name="Olsen L.C."/>
            <person name="Jubin C."/>
            <person name="Canestro C."/>
            <person name="Bouquet J.M."/>
            <person name="Danks G."/>
            <person name="Poulain J."/>
            <person name="Campsteijn C."/>
            <person name="Adamski M."/>
            <person name="Cross I."/>
            <person name="Yadetie F."/>
            <person name="Muffato M."/>
            <person name="Louis A."/>
            <person name="Butcher S."/>
            <person name="Tsagkogeorga G."/>
            <person name="Konrad A."/>
            <person name="Singh S."/>
            <person name="Jensen M.F."/>
            <person name="Cong E.H."/>
            <person name="Eikeseth-Otteraa H."/>
            <person name="Noel B."/>
            <person name="Anthouard V."/>
            <person name="Porcel B.M."/>
            <person name="Kachouri-Lafond R."/>
            <person name="Nishino A."/>
            <person name="Ugolini M."/>
            <person name="Chourrout P."/>
            <person name="Nishida H."/>
            <person name="Aasland R."/>
            <person name="Huzurbazar S."/>
            <person name="Westhof E."/>
            <person name="Delsuc F."/>
            <person name="Lehrach H."/>
            <person name="Reinhardt R."/>
            <person name="Weissenbach J."/>
            <person name="Roy S.W."/>
            <person name="Artiguenave F."/>
            <person name="Postlethwait J.H."/>
            <person name="Manak J.R."/>
            <person name="Thompson E.M."/>
            <person name="Jaillon O."/>
            <person name="Du Pasquier L."/>
            <person name="Boudinot P."/>
            <person name="Liberles D.A."/>
            <person name="Volff J.N."/>
            <person name="Philippe H."/>
            <person name="Lenhard B."/>
            <person name="Roest Crollius H."/>
            <person name="Wincker P."/>
            <person name="Chourrout D."/>
        </authorList>
    </citation>
    <scope>NUCLEOTIDE SEQUENCE [LARGE SCALE GENOMIC DNA]</scope>
</reference>
<name>E4YTT0_OIKDI</name>
<dbReference type="EMBL" id="FN655347">
    <property type="protein sequence ID" value="CBY38869.1"/>
    <property type="molecule type" value="Genomic_DNA"/>
</dbReference>
<proteinExistence type="predicted"/>
<dbReference type="Proteomes" id="UP000011014">
    <property type="component" value="Unassembled WGS sequence"/>
</dbReference>
<accession>E4YTT0</accession>
<protein>
    <submittedName>
        <fullName evidence="1">Uncharacterized protein</fullName>
    </submittedName>
</protein>